<comment type="caution">
    <text evidence="2">The sequence shown here is derived from an EMBL/GenBank/DDBJ whole genome shotgun (WGS) entry which is preliminary data.</text>
</comment>
<dbReference type="GO" id="GO:0003677">
    <property type="term" value="F:DNA binding"/>
    <property type="evidence" value="ECO:0007669"/>
    <property type="project" value="InterPro"/>
</dbReference>
<organism evidence="2">
    <name type="scientific">marine sediment metagenome</name>
    <dbReference type="NCBI Taxonomy" id="412755"/>
    <lineage>
        <taxon>unclassified sequences</taxon>
        <taxon>metagenomes</taxon>
        <taxon>ecological metagenomes</taxon>
    </lineage>
</organism>
<dbReference type="PROSITE" id="PS50943">
    <property type="entry name" value="HTH_CROC1"/>
    <property type="match status" value="1"/>
</dbReference>
<gene>
    <name evidence="2" type="ORF">S03H2_58034</name>
</gene>
<dbReference type="CDD" id="cd00093">
    <property type="entry name" value="HTH_XRE"/>
    <property type="match status" value="1"/>
</dbReference>
<reference evidence="2" key="1">
    <citation type="journal article" date="2014" name="Front. Microbiol.">
        <title>High frequency of phylogenetically diverse reductive dehalogenase-homologous genes in deep subseafloor sedimentary metagenomes.</title>
        <authorList>
            <person name="Kawai M."/>
            <person name="Futagami T."/>
            <person name="Toyoda A."/>
            <person name="Takaki Y."/>
            <person name="Nishi S."/>
            <person name="Hori S."/>
            <person name="Arai W."/>
            <person name="Tsubouchi T."/>
            <person name="Morono Y."/>
            <person name="Uchiyama I."/>
            <person name="Ito T."/>
            <person name="Fujiyama A."/>
            <person name="Inagaki F."/>
            <person name="Takami H."/>
        </authorList>
    </citation>
    <scope>NUCLEOTIDE SEQUENCE</scope>
    <source>
        <strain evidence="2">Expedition CK06-06</strain>
    </source>
</reference>
<accession>X1K6D6</accession>
<name>X1K6D6_9ZZZZ</name>
<dbReference type="SMART" id="SM00530">
    <property type="entry name" value="HTH_XRE"/>
    <property type="match status" value="1"/>
</dbReference>
<dbReference type="AlphaFoldDB" id="X1K6D6"/>
<dbReference type="Pfam" id="PF01381">
    <property type="entry name" value="HTH_3"/>
    <property type="match status" value="1"/>
</dbReference>
<dbReference type="SUPFAM" id="SSF47413">
    <property type="entry name" value="lambda repressor-like DNA-binding domains"/>
    <property type="match status" value="1"/>
</dbReference>
<dbReference type="InterPro" id="IPR010982">
    <property type="entry name" value="Lambda_DNA-bd_dom_sf"/>
</dbReference>
<dbReference type="Gene3D" id="1.10.260.40">
    <property type="entry name" value="lambda repressor-like DNA-binding domains"/>
    <property type="match status" value="1"/>
</dbReference>
<evidence type="ECO:0000259" key="1">
    <source>
        <dbReference type="PROSITE" id="PS50943"/>
    </source>
</evidence>
<evidence type="ECO:0000313" key="2">
    <source>
        <dbReference type="EMBL" id="GAH85829.1"/>
    </source>
</evidence>
<sequence>MSHPLKEIRLVKKLTQSQCGRVLNVSGQIVSQIENGSYNPGNEILTKIALTFGLDPGDFIKSVEQYLVSRRRALKKQIASS</sequence>
<dbReference type="InterPro" id="IPR001387">
    <property type="entry name" value="Cro/C1-type_HTH"/>
</dbReference>
<feature type="domain" description="HTH cro/C1-type" evidence="1">
    <location>
        <begin position="5"/>
        <end position="59"/>
    </location>
</feature>
<proteinExistence type="predicted"/>
<protein>
    <recommendedName>
        <fullName evidence="1">HTH cro/C1-type domain-containing protein</fullName>
    </recommendedName>
</protein>
<dbReference type="EMBL" id="BARU01037220">
    <property type="protein sequence ID" value="GAH85829.1"/>
    <property type="molecule type" value="Genomic_DNA"/>
</dbReference>